<name>A0A7W0BY58_9BACL</name>
<protein>
    <submittedName>
        <fullName evidence="2">Sugar phosphate isomerase/epimerase</fullName>
    </submittedName>
</protein>
<accession>A0A7W0BY58</accession>
<evidence type="ECO:0000259" key="1">
    <source>
        <dbReference type="Pfam" id="PF01261"/>
    </source>
</evidence>
<organism evidence="2 3">
    <name type="scientific">Thermaerobacillus caldiproteolyticus</name>
    <dbReference type="NCBI Taxonomy" id="247480"/>
    <lineage>
        <taxon>Bacteria</taxon>
        <taxon>Bacillati</taxon>
        <taxon>Bacillota</taxon>
        <taxon>Bacilli</taxon>
        <taxon>Bacillales</taxon>
        <taxon>Anoxybacillaceae</taxon>
        <taxon>Thermaerobacillus</taxon>
    </lineage>
</organism>
<keyword evidence="2" id="KW-0413">Isomerase</keyword>
<dbReference type="Proteomes" id="UP000523087">
    <property type="component" value="Unassembled WGS sequence"/>
</dbReference>
<dbReference type="EMBL" id="JACDUT010000006">
    <property type="protein sequence ID" value="MBA2875316.1"/>
    <property type="molecule type" value="Genomic_DNA"/>
</dbReference>
<reference evidence="2 3" key="1">
    <citation type="submission" date="2020-07" db="EMBL/GenBank/DDBJ databases">
        <title>Genomic Encyclopedia of Type Strains, Phase IV (KMG-IV): sequencing the most valuable type-strain genomes for metagenomic binning, comparative biology and taxonomic classification.</title>
        <authorList>
            <person name="Goeker M."/>
        </authorList>
    </citation>
    <scope>NUCLEOTIDE SEQUENCE [LARGE SCALE GENOMIC DNA]</scope>
    <source>
        <strain evidence="2 3">DSM 15730</strain>
    </source>
</reference>
<evidence type="ECO:0000313" key="3">
    <source>
        <dbReference type="Proteomes" id="UP000523087"/>
    </source>
</evidence>
<dbReference type="SUPFAM" id="SSF51658">
    <property type="entry name" value="Xylose isomerase-like"/>
    <property type="match status" value="1"/>
</dbReference>
<dbReference type="InterPro" id="IPR013022">
    <property type="entry name" value="Xyl_isomerase-like_TIM-brl"/>
</dbReference>
<dbReference type="AlphaFoldDB" id="A0A7W0BY58"/>
<comment type="caution">
    <text evidence="2">The sequence shown here is derived from an EMBL/GenBank/DDBJ whole genome shotgun (WGS) entry which is preliminary data.</text>
</comment>
<dbReference type="GO" id="GO:0016853">
    <property type="term" value="F:isomerase activity"/>
    <property type="evidence" value="ECO:0007669"/>
    <property type="project" value="UniProtKB-KW"/>
</dbReference>
<sequence length="259" mass="30096">MRKIIVPLNVFQSERVIEKGQEFFIPIISETGADGVEIRRELLTQNDYPLTRLKNIIMDYGLFIVYSAPIPLWKRCGALNDEELNSVIHEAKELGATLIKVSLGFYQPNRSDIHHLKQLLYENGNEIHLLVENDQTSCGGSIHHLLCFFKSASIYKLPVNMTFDIGNWKYSGENVYDALHQFYKFIKYVHLKHVEIDNGKWSTLPLPLDESAEWRRILDVLSQDLPVALEFPIENAQMIQRYISIFRKSEKKKGVNKWM</sequence>
<dbReference type="InterPro" id="IPR036237">
    <property type="entry name" value="Xyl_isomerase-like_sf"/>
</dbReference>
<dbReference type="Gene3D" id="3.20.20.150">
    <property type="entry name" value="Divalent-metal-dependent TIM barrel enzymes"/>
    <property type="match status" value="1"/>
</dbReference>
<dbReference type="Pfam" id="PF01261">
    <property type="entry name" value="AP_endonuc_2"/>
    <property type="match status" value="1"/>
</dbReference>
<proteinExistence type="predicted"/>
<gene>
    <name evidence="2" type="ORF">HNR31_002104</name>
</gene>
<keyword evidence="3" id="KW-1185">Reference proteome</keyword>
<evidence type="ECO:0000313" key="2">
    <source>
        <dbReference type="EMBL" id="MBA2875316.1"/>
    </source>
</evidence>
<dbReference type="RefSeq" id="WP_181556154.1">
    <property type="nucleotide sequence ID" value="NZ_CP064060.1"/>
</dbReference>
<feature type="domain" description="Xylose isomerase-like TIM barrel" evidence="1">
    <location>
        <begin position="28"/>
        <end position="223"/>
    </location>
</feature>